<proteinExistence type="predicted"/>
<evidence type="ECO:0000313" key="2">
    <source>
        <dbReference type="EMBL" id="QIP12043.1"/>
    </source>
</evidence>
<dbReference type="EMBL" id="CP050063">
    <property type="protein sequence ID" value="QIP12043.1"/>
    <property type="molecule type" value="Genomic_DNA"/>
</dbReference>
<dbReference type="Proteomes" id="UP000501802">
    <property type="component" value="Chromosome"/>
</dbReference>
<feature type="transmembrane region" description="Helical" evidence="1">
    <location>
        <begin position="87"/>
        <end position="109"/>
    </location>
</feature>
<gene>
    <name evidence="2" type="ORF">G8759_05050</name>
</gene>
<dbReference type="RefSeq" id="WP_167205814.1">
    <property type="nucleotide sequence ID" value="NZ_CP050063.1"/>
</dbReference>
<reference evidence="2 3" key="1">
    <citation type="submission" date="2020-03" db="EMBL/GenBank/DDBJ databases">
        <authorList>
            <person name="Kim M.K."/>
        </authorList>
    </citation>
    <scope>NUCLEOTIDE SEQUENCE [LARGE SCALE GENOMIC DNA]</scope>
    <source>
        <strain evidence="2 3">BT328</strain>
    </source>
</reference>
<dbReference type="KEGG" id="spib:G8759_05050"/>
<dbReference type="SUPFAM" id="SSF48452">
    <property type="entry name" value="TPR-like"/>
    <property type="match status" value="1"/>
</dbReference>
<evidence type="ECO:0000256" key="1">
    <source>
        <dbReference type="SAM" id="Phobius"/>
    </source>
</evidence>
<organism evidence="2 3">
    <name type="scientific">Spirosoma aureum</name>
    <dbReference type="NCBI Taxonomy" id="2692134"/>
    <lineage>
        <taxon>Bacteria</taxon>
        <taxon>Pseudomonadati</taxon>
        <taxon>Bacteroidota</taxon>
        <taxon>Cytophagia</taxon>
        <taxon>Cytophagales</taxon>
        <taxon>Cytophagaceae</taxon>
        <taxon>Spirosoma</taxon>
    </lineage>
</organism>
<keyword evidence="1" id="KW-0812">Transmembrane</keyword>
<dbReference type="InterPro" id="IPR011990">
    <property type="entry name" value="TPR-like_helical_dom_sf"/>
</dbReference>
<dbReference type="AlphaFoldDB" id="A0A6G9AIN6"/>
<keyword evidence="1" id="KW-0472">Membrane</keyword>
<sequence length="229" mass="26873">MKRPTDKQQEHEWIERYLSGQMTSDERAEVEAERQTDPDFDNEVILLKRTHELMKEAFLEQRAVATLKQLQQQSRQRTQRIRLVRRSLSGVVSAGFMLILYLSVVPVVFPDSENDINVTRSLADDSSTVAVVQKRAFNQFFDGQAHLTEGQYALAVKNFEQVLRSSDIRPYFREAAQWHLAVAYLKSGEPDKAERVYAQFTQCIDCEYPIKTVDRWKIWWQIKWAQWLS</sequence>
<accession>A0A6G9AIN6</accession>
<dbReference type="Gene3D" id="1.25.40.10">
    <property type="entry name" value="Tetratricopeptide repeat domain"/>
    <property type="match status" value="1"/>
</dbReference>
<keyword evidence="1" id="KW-1133">Transmembrane helix</keyword>
<name>A0A6G9AIN6_9BACT</name>
<protein>
    <submittedName>
        <fullName evidence="2">Tetratricopeptide repeat protein</fullName>
    </submittedName>
</protein>
<evidence type="ECO:0000313" key="3">
    <source>
        <dbReference type="Proteomes" id="UP000501802"/>
    </source>
</evidence>
<keyword evidence="3" id="KW-1185">Reference proteome</keyword>